<organism evidence="1">
    <name type="scientific">hydrocarbon metagenome</name>
    <dbReference type="NCBI Taxonomy" id="938273"/>
    <lineage>
        <taxon>unclassified sequences</taxon>
        <taxon>metagenomes</taxon>
        <taxon>ecological metagenomes</taxon>
    </lineage>
</organism>
<proteinExistence type="predicted"/>
<evidence type="ECO:0000313" key="1">
    <source>
        <dbReference type="EMBL" id="KUG23942.1"/>
    </source>
</evidence>
<name>A0A0W8FSU5_9ZZZZ</name>
<accession>A0A0W8FSU5</accession>
<reference evidence="1" key="1">
    <citation type="journal article" date="2015" name="Proc. Natl. Acad. Sci. U.S.A.">
        <title>Networks of energetic and metabolic interactions define dynamics in microbial communities.</title>
        <authorList>
            <person name="Embree M."/>
            <person name="Liu J.K."/>
            <person name="Al-Bassam M.M."/>
            <person name="Zengler K."/>
        </authorList>
    </citation>
    <scope>NUCLEOTIDE SEQUENCE</scope>
</reference>
<dbReference type="AlphaFoldDB" id="A0A0W8FSU5"/>
<gene>
    <name evidence="1" type="ORF">ASZ90_006240</name>
</gene>
<sequence length="232" mass="25599">MIDNVGYIRQRFDIVDAGGIAKKSFGDRVRRTLTRFTHVPFNGFDQCGFLSADKCAGPVKNFYIEIDTLPQNIFAQQTQAGGFLNGNGRVLDGQRVFRAHVNDAVARSDGKRGNDDPFNDGMRVAFQHAPVHVGAGISLVCIADNIFPAGGAVLAARHFPLSTRHETGTAASPQVGFQNFVNNPFPIRLGKCFFQSLVSPHFQIIINPYRIEILVLSQNDPGLSLEKRDFFF</sequence>
<protein>
    <submittedName>
        <fullName evidence="1">Uncharacterized protein</fullName>
    </submittedName>
</protein>
<dbReference type="EMBL" id="LNQE01000876">
    <property type="protein sequence ID" value="KUG23942.1"/>
    <property type="molecule type" value="Genomic_DNA"/>
</dbReference>
<comment type="caution">
    <text evidence="1">The sequence shown here is derived from an EMBL/GenBank/DDBJ whole genome shotgun (WGS) entry which is preliminary data.</text>
</comment>